<evidence type="ECO:0000313" key="4">
    <source>
        <dbReference type="WBParaSite" id="DME_0000083701-mRNA-1"/>
    </source>
</evidence>
<evidence type="ECO:0000313" key="2">
    <source>
        <dbReference type="Proteomes" id="UP000038040"/>
    </source>
</evidence>
<dbReference type="EMBL" id="UYYG01001151">
    <property type="protein sequence ID" value="VDN55224.1"/>
    <property type="molecule type" value="Genomic_DNA"/>
</dbReference>
<accession>A0A0N4U2D9</accession>
<dbReference type="AlphaFoldDB" id="A0A0N4U2D9"/>
<sequence length="103" mass="11559">MSRVPIVFCNIWFLPKRFSGIGFGRVDTLKWRCCPVIKFDEIIVFGIALDPFLRPAPLIGATSLCSPFTTFDLVRFIDCYGGLLSVPVKCYVLSLYQCVSSVL</sequence>
<organism evidence="2 4">
    <name type="scientific">Dracunculus medinensis</name>
    <name type="common">Guinea worm</name>
    <dbReference type="NCBI Taxonomy" id="318479"/>
    <lineage>
        <taxon>Eukaryota</taxon>
        <taxon>Metazoa</taxon>
        <taxon>Ecdysozoa</taxon>
        <taxon>Nematoda</taxon>
        <taxon>Chromadorea</taxon>
        <taxon>Rhabditida</taxon>
        <taxon>Spirurina</taxon>
        <taxon>Dracunculoidea</taxon>
        <taxon>Dracunculidae</taxon>
        <taxon>Dracunculus</taxon>
    </lineage>
</organism>
<reference evidence="4" key="1">
    <citation type="submission" date="2017-02" db="UniProtKB">
        <authorList>
            <consortium name="WormBaseParasite"/>
        </authorList>
    </citation>
    <scope>IDENTIFICATION</scope>
</reference>
<keyword evidence="3" id="KW-1185">Reference proteome</keyword>
<dbReference type="WBParaSite" id="DME_0000083701-mRNA-1">
    <property type="protein sequence ID" value="DME_0000083701-mRNA-1"/>
    <property type="gene ID" value="DME_0000083701"/>
</dbReference>
<dbReference type="Proteomes" id="UP000274756">
    <property type="component" value="Unassembled WGS sequence"/>
</dbReference>
<evidence type="ECO:0000313" key="3">
    <source>
        <dbReference type="Proteomes" id="UP000274756"/>
    </source>
</evidence>
<reference evidence="1 3" key="2">
    <citation type="submission" date="2018-11" db="EMBL/GenBank/DDBJ databases">
        <authorList>
            <consortium name="Pathogen Informatics"/>
        </authorList>
    </citation>
    <scope>NUCLEOTIDE SEQUENCE [LARGE SCALE GENOMIC DNA]</scope>
</reference>
<proteinExistence type="predicted"/>
<evidence type="ECO:0000313" key="1">
    <source>
        <dbReference type="EMBL" id="VDN55224.1"/>
    </source>
</evidence>
<protein>
    <submittedName>
        <fullName evidence="4">Secreted protein</fullName>
    </submittedName>
</protein>
<name>A0A0N4U2D9_DRAME</name>
<gene>
    <name evidence="1" type="ORF">DME_LOCUS5197</name>
</gene>
<dbReference type="Proteomes" id="UP000038040">
    <property type="component" value="Unplaced"/>
</dbReference>